<dbReference type="Proteomes" id="UP001523216">
    <property type="component" value="Unassembled WGS sequence"/>
</dbReference>
<name>A0ABT0XWL4_9ACTN</name>
<comment type="caution">
    <text evidence="1">The sequence shown here is derived from an EMBL/GenBank/DDBJ whole genome shotgun (WGS) entry which is preliminary data.</text>
</comment>
<reference evidence="1 2" key="1">
    <citation type="submission" date="2022-06" db="EMBL/GenBank/DDBJ databases">
        <title>Actinoplanes abujensis sp. nov., isolated from Nigerian arid soil.</title>
        <authorList>
            <person name="Ding P."/>
        </authorList>
    </citation>
    <scope>NUCLEOTIDE SEQUENCE [LARGE SCALE GENOMIC DNA]</scope>
    <source>
        <strain evidence="2">TRM88002</strain>
    </source>
</reference>
<gene>
    <name evidence="1" type="ORF">LXN57_10670</name>
</gene>
<keyword evidence="1" id="KW-0808">Transferase</keyword>
<evidence type="ECO:0000313" key="1">
    <source>
        <dbReference type="EMBL" id="MCM4078030.1"/>
    </source>
</evidence>
<keyword evidence="2" id="KW-1185">Reference proteome</keyword>
<evidence type="ECO:0000313" key="2">
    <source>
        <dbReference type="Proteomes" id="UP001523216"/>
    </source>
</evidence>
<accession>A0ABT0XWL4</accession>
<dbReference type="InterPro" id="IPR011042">
    <property type="entry name" value="6-blade_b-propeller_TolB-like"/>
</dbReference>
<proteinExistence type="predicted"/>
<dbReference type="Gene3D" id="2.120.10.30">
    <property type="entry name" value="TolB, C-terminal domain"/>
    <property type="match status" value="1"/>
</dbReference>
<protein>
    <submittedName>
        <fullName evidence="1">SAM-dependent methyltransferase</fullName>
    </submittedName>
</protein>
<keyword evidence="1" id="KW-0489">Methyltransferase</keyword>
<dbReference type="EMBL" id="JAMQOL010000012">
    <property type="protein sequence ID" value="MCM4078030.1"/>
    <property type="molecule type" value="Genomic_DNA"/>
</dbReference>
<sequence>MTLSAPRLQGGFSFLEGPVWIAEQGHLLVSDLGPATGAQQVQPSTIHRLVPGAPAEPFVVAGSNGLAVTRWRPDTEVREIDQYGGVGRKP</sequence>
<organism evidence="1 2">
    <name type="scientific">Paractinoplanes hotanensis</name>
    <dbReference type="NCBI Taxonomy" id="2906497"/>
    <lineage>
        <taxon>Bacteria</taxon>
        <taxon>Bacillati</taxon>
        <taxon>Actinomycetota</taxon>
        <taxon>Actinomycetes</taxon>
        <taxon>Micromonosporales</taxon>
        <taxon>Micromonosporaceae</taxon>
        <taxon>Paractinoplanes</taxon>
    </lineage>
</organism>
<dbReference type="RefSeq" id="WP_251797878.1">
    <property type="nucleotide sequence ID" value="NZ_JAMQOL010000012.1"/>
</dbReference>
<dbReference type="GO" id="GO:0032259">
    <property type="term" value="P:methylation"/>
    <property type="evidence" value="ECO:0007669"/>
    <property type="project" value="UniProtKB-KW"/>
</dbReference>
<dbReference type="GO" id="GO:0008168">
    <property type="term" value="F:methyltransferase activity"/>
    <property type="evidence" value="ECO:0007669"/>
    <property type="project" value="UniProtKB-KW"/>
</dbReference>